<evidence type="ECO:0000313" key="2">
    <source>
        <dbReference type="EMBL" id="KAL0177835.1"/>
    </source>
</evidence>
<dbReference type="Proteomes" id="UP001529510">
    <property type="component" value="Unassembled WGS sequence"/>
</dbReference>
<feature type="non-terminal residue" evidence="2">
    <location>
        <position position="163"/>
    </location>
</feature>
<protein>
    <submittedName>
        <fullName evidence="2">Uncharacterized protein</fullName>
    </submittedName>
</protein>
<gene>
    <name evidence="2" type="ORF">M9458_026729</name>
</gene>
<feature type="compositionally biased region" description="Basic and acidic residues" evidence="1">
    <location>
        <begin position="127"/>
        <end position="143"/>
    </location>
</feature>
<accession>A0ABD0PVV6</accession>
<feature type="compositionally biased region" description="Low complexity" evidence="1">
    <location>
        <begin position="78"/>
        <end position="92"/>
    </location>
</feature>
<comment type="caution">
    <text evidence="2">The sequence shown here is derived from an EMBL/GenBank/DDBJ whole genome shotgun (WGS) entry which is preliminary data.</text>
</comment>
<sequence>PSDDGESEPGVTNEPSPQGATELRIAVEPELHVPSDQVSEPATTPAMREKVVASEIAEGSSVHCNMPEGDLIDLYADLPPLLPPSSERSLTPVPTSSLAGAPISEFSPEKAPVPKLSPERAPVSKPSPEKDSVPKFSPERDSVPKGIPESPEAHKCLPSHPLL</sequence>
<evidence type="ECO:0000313" key="3">
    <source>
        <dbReference type="Proteomes" id="UP001529510"/>
    </source>
</evidence>
<evidence type="ECO:0000256" key="1">
    <source>
        <dbReference type="SAM" id="MobiDB-lite"/>
    </source>
</evidence>
<proteinExistence type="predicted"/>
<feature type="non-terminal residue" evidence="2">
    <location>
        <position position="1"/>
    </location>
</feature>
<organism evidence="2 3">
    <name type="scientific">Cirrhinus mrigala</name>
    <name type="common">Mrigala</name>
    <dbReference type="NCBI Taxonomy" id="683832"/>
    <lineage>
        <taxon>Eukaryota</taxon>
        <taxon>Metazoa</taxon>
        <taxon>Chordata</taxon>
        <taxon>Craniata</taxon>
        <taxon>Vertebrata</taxon>
        <taxon>Euteleostomi</taxon>
        <taxon>Actinopterygii</taxon>
        <taxon>Neopterygii</taxon>
        <taxon>Teleostei</taxon>
        <taxon>Ostariophysi</taxon>
        <taxon>Cypriniformes</taxon>
        <taxon>Cyprinidae</taxon>
        <taxon>Labeoninae</taxon>
        <taxon>Labeonini</taxon>
        <taxon>Cirrhinus</taxon>
    </lineage>
</organism>
<reference evidence="2 3" key="1">
    <citation type="submission" date="2024-05" db="EMBL/GenBank/DDBJ databases">
        <title>Genome sequencing and assembly of Indian major carp, Cirrhinus mrigala (Hamilton, 1822).</title>
        <authorList>
            <person name="Mohindra V."/>
            <person name="Chowdhury L.M."/>
            <person name="Lal K."/>
            <person name="Jena J.K."/>
        </authorList>
    </citation>
    <scope>NUCLEOTIDE SEQUENCE [LARGE SCALE GENOMIC DNA]</scope>
    <source>
        <strain evidence="2">CM1030</strain>
        <tissue evidence="2">Blood</tissue>
    </source>
</reference>
<feature type="region of interest" description="Disordered" evidence="1">
    <location>
        <begin position="78"/>
        <end position="163"/>
    </location>
</feature>
<feature type="region of interest" description="Disordered" evidence="1">
    <location>
        <begin position="1"/>
        <end position="21"/>
    </location>
</feature>
<keyword evidence="3" id="KW-1185">Reference proteome</keyword>
<dbReference type="AlphaFoldDB" id="A0ABD0PVV6"/>
<name>A0ABD0PVV6_CIRMR</name>
<dbReference type="EMBL" id="JAMKFB020000013">
    <property type="protein sequence ID" value="KAL0177835.1"/>
    <property type="molecule type" value="Genomic_DNA"/>
</dbReference>